<gene>
    <name evidence="2" type="ORF">J2S02_004787</name>
</gene>
<name>A0ABT9Z816_9BACI</name>
<accession>A0ABT9Z816</accession>
<sequence>MENEQINISLDFEEVINSLTQKVAQLEKTLAIETATKSALVRLINEYKLKEKEQSNENQNSEENQSAE</sequence>
<keyword evidence="3" id="KW-1185">Reference proteome</keyword>
<organism evidence="2 3">
    <name type="scientific">Metabacillus niabensis</name>
    <dbReference type="NCBI Taxonomy" id="324854"/>
    <lineage>
        <taxon>Bacteria</taxon>
        <taxon>Bacillati</taxon>
        <taxon>Bacillota</taxon>
        <taxon>Bacilli</taxon>
        <taxon>Bacillales</taxon>
        <taxon>Bacillaceae</taxon>
        <taxon>Metabacillus</taxon>
    </lineage>
</organism>
<dbReference type="RefSeq" id="WP_174879940.1">
    <property type="nucleotide sequence ID" value="NZ_CADEPK010000080.1"/>
</dbReference>
<reference evidence="2 3" key="1">
    <citation type="submission" date="2023-07" db="EMBL/GenBank/DDBJ databases">
        <title>Genomic Encyclopedia of Type Strains, Phase IV (KMG-IV): sequencing the most valuable type-strain genomes for metagenomic binning, comparative biology and taxonomic classification.</title>
        <authorList>
            <person name="Goeker M."/>
        </authorList>
    </citation>
    <scope>NUCLEOTIDE SEQUENCE [LARGE SCALE GENOMIC DNA]</scope>
    <source>
        <strain evidence="2 3">DSM 17723</strain>
    </source>
</reference>
<evidence type="ECO:0000256" key="1">
    <source>
        <dbReference type="SAM" id="Coils"/>
    </source>
</evidence>
<evidence type="ECO:0000313" key="3">
    <source>
        <dbReference type="Proteomes" id="UP001232245"/>
    </source>
</evidence>
<evidence type="ECO:0000313" key="2">
    <source>
        <dbReference type="EMBL" id="MDQ0228404.1"/>
    </source>
</evidence>
<dbReference type="EMBL" id="JAUSTZ010000021">
    <property type="protein sequence ID" value="MDQ0228404.1"/>
    <property type="molecule type" value="Genomic_DNA"/>
</dbReference>
<keyword evidence="1" id="KW-0175">Coiled coil</keyword>
<proteinExistence type="predicted"/>
<protein>
    <submittedName>
        <fullName evidence="2">Uncharacterized protein</fullName>
    </submittedName>
</protein>
<dbReference type="Proteomes" id="UP001232245">
    <property type="component" value="Unassembled WGS sequence"/>
</dbReference>
<feature type="coiled-coil region" evidence="1">
    <location>
        <begin position="9"/>
        <end position="64"/>
    </location>
</feature>
<comment type="caution">
    <text evidence="2">The sequence shown here is derived from an EMBL/GenBank/DDBJ whole genome shotgun (WGS) entry which is preliminary data.</text>
</comment>